<accession>A0A0L8HF21</accession>
<name>A0A0L8HF21_OCTBM</name>
<dbReference type="PANTHER" id="PTHR46704:SF9">
    <property type="entry name" value="BHLH DOMAIN-CONTAINING PROTEIN"/>
    <property type="match status" value="1"/>
</dbReference>
<dbReference type="PANTHER" id="PTHR46704">
    <property type="entry name" value="CXC DOMAIN-CONTAINING PROTEIN-RELATED"/>
    <property type="match status" value="1"/>
</dbReference>
<protein>
    <submittedName>
        <fullName evidence="1">Uncharacterized protein</fullName>
    </submittedName>
</protein>
<dbReference type="EMBL" id="KQ418422">
    <property type="protein sequence ID" value="KOF87400.1"/>
    <property type="molecule type" value="Genomic_DNA"/>
</dbReference>
<organism evidence="1">
    <name type="scientific">Octopus bimaculoides</name>
    <name type="common">California two-spotted octopus</name>
    <dbReference type="NCBI Taxonomy" id="37653"/>
    <lineage>
        <taxon>Eukaryota</taxon>
        <taxon>Metazoa</taxon>
        <taxon>Spiralia</taxon>
        <taxon>Lophotrochozoa</taxon>
        <taxon>Mollusca</taxon>
        <taxon>Cephalopoda</taxon>
        <taxon>Coleoidea</taxon>
        <taxon>Octopodiformes</taxon>
        <taxon>Octopoda</taxon>
        <taxon>Incirrata</taxon>
        <taxon>Octopodidae</taxon>
        <taxon>Octopus</taxon>
    </lineage>
</organism>
<gene>
    <name evidence="1" type="ORF">OCBIM_22016914mg</name>
</gene>
<dbReference type="AlphaFoldDB" id="A0A0L8HF21"/>
<sequence length="148" mass="17062">MCGVVLMILSIEQQQDDVIKEFLPCKQRTYCCRGVLPYIMLQIVHKRNFKFLSIISKQLQDAGLRDMCVESGVTADRSVAGIMEGHKYNHVVRVHKLVYEALMRLAWKGFLPWIEDNHADVPHLAETLNHRPLSKHCQPDVPPRGSWK</sequence>
<reference evidence="1" key="1">
    <citation type="submission" date="2015-07" db="EMBL/GenBank/DDBJ databases">
        <title>MeaNS - Measles Nucleotide Surveillance Program.</title>
        <authorList>
            <person name="Tran T."/>
            <person name="Druce J."/>
        </authorList>
    </citation>
    <scope>NUCLEOTIDE SEQUENCE</scope>
    <source>
        <strain evidence="1">UCB-OBI-ISO-001</strain>
        <tissue evidence="1">Gonad</tissue>
    </source>
</reference>
<evidence type="ECO:0000313" key="1">
    <source>
        <dbReference type="EMBL" id="KOF87400.1"/>
    </source>
</evidence>
<proteinExistence type="predicted"/>